<dbReference type="InterPro" id="IPR036388">
    <property type="entry name" value="WH-like_DNA-bd_sf"/>
</dbReference>
<keyword evidence="3 5" id="KW-0697">Rotamase</keyword>
<evidence type="ECO:0000256" key="2">
    <source>
        <dbReference type="ARBA" id="ARBA00013194"/>
    </source>
</evidence>
<evidence type="ECO:0000313" key="9">
    <source>
        <dbReference type="Proteomes" id="UP001295423"/>
    </source>
</evidence>
<sequence>MPPKKAKKSSVLDKIVDAIRASPPTQSGAVSRVSITKYLKSEFEYENASQIKLALKKGVSNGTLTQKGQSFVVAKDPPKAMPSEGEPLQIEDVQEGTGDEKAEVGDTVNVEYVGRLEDKTMFDSAKSFEFLLGAGDVIKGWDQGLIGMSIQGKRKLVVPSRLGYGKRGSSPDIPPNATLYFDITMKKITKG</sequence>
<evidence type="ECO:0000256" key="3">
    <source>
        <dbReference type="ARBA" id="ARBA00023110"/>
    </source>
</evidence>
<protein>
    <recommendedName>
        <fullName evidence="2 5">peptidylprolyl isomerase</fullName>
        <ecNumber evidence="2 5">5.2.1.8</ecNumber>
    </recommendedName>
</protein>
<gene>
    <name evidence="8" type="ORF">CYCCA115_LOCUS8624</name>
</gene>
<dbReference type="Gene3D" id="1.10.10.10">
    <property type="entry name" value="Winged helix-like DNA-binding domain superfamily/Winged helix DNA-binding domain"/>
    <property type="match status" value="1"/>
</dbReference>
<dbReference type="GO" id="GO:0000786">
    <property type="term" value="C:nucleosome"/>
    <property type="evidence" value="ECO:0007669"/>
    <property type="project" value="InterPro"/>
</dbReference>
<comment type="caution">
    <text evidence="8">The sequence shown here is derived from an EMBL/GenBank/DDBJ whole genome shotgun (WGS) entry which is preliminary data.</text>
</comment>
<dbReference type="InterPro" id="IPR005818">
    <property type="entry name" value="Histone_H1/H5_H15"/>
</dbReference>
<keyword evidence="4 5" id="KW-0413">Isomerase</keyword>
<evidence type="ECO:0000259" key="7">
    <source>
        <dbReference type="PROSITE" id="PS51504"/>
    </source>
</evidence>
<feature type="domain" description="PPIase FKBP-type" evidence="6">
    <location>
        <begin position="105"/>
        <end position="189"/>
    </location>
</feature>
<dbReference type="GO" id="GO:0003677">
    <property type="term" value="F:DNA binding"/>
    <property type="evidence" value="ECO:0007669"/>
    <property type="project" value="InterPro"/>
</dbReference>
<dbReference type="FunFam" id="3.10.50.40:FF:000006">
    <property type="entry name" value="Peptidyl-prolyl cis-trans isomerase"/>
    <property type="match status" value="1"/>
</dbReference>
<dbReference type="PANTHER" id="PTHR43811">
    <property type="entry name" value="FKBP-TYPE PEPTIDYL-PROLYL CIS-TRANS ISOMERASE FKPA"/>
    <property type="match status" value="1"/>
</dbReference>
<organism evidence="8 9">
    <name type="scientific">Cylindrotheca closterium</name>
    <dbReference type="NCBI Taxonomy" id="2856"/>
    <lineage>
        <taxon>Eukaryota</taxon>
        <taxon>Sar</taxon>
        <taxon>Stramenopiles</taxon>
        <taxon>Ochrophyta</taxon>
        <taxon>Bacillariophyta</taxon>
        <taxon>Bacillariophyceae</taxon>
        <taxon>Bacillariophycidae</taxon>
        <taxon>Bacillariales</taxon>
        <taxon>Bacillariaceae</taxon>
        <taxon>Cylindrotheca</taxon>
    </lineage>
</organism>
<dbReference type="Gene3D" id="3.10.50.40">
    <property type="match status" value="1"/>
</dbReference>
<dbReference type="SUPFAM" id="SSF54534">
    <property type="entry name" value="FKBP-like"/>
    <property type="match status" value="1"/>
</dbReference>
<dbReference type="PROSITE" id="PS51504">
    <property type="entry name" value="H15"/>
    <property type="match status" value="1"/>
</dbReference>
<dbReference type="Proteomes" id="UP001295423">
    <property type="component" value="Unassembled WGS sequence"/>
</dbReference>
<dbReference type="AlphaFoldDB" id="A0AAD2CR96"/>
<evidence type="ECO:0000256" key="5">
    <source>
        <dbReference type="PROSITE-ProRule" id="PRU00277"/>
    </source>
</evidence>
<dbReference type="InterPro" id="IPR046357">
    <property type="entry name" value="PPIase_dom_sf"/>
</dbReference>
<dbReference type="GO" id="GO:0003755">
    <property type="term" value="F:peptidyl-prolyl cis-trans isomerase activity"/>
    <property type="evidence" value="ECO:0007669"/>
    <property type="project" value="UniProtKB-KW"/>
</dbReference>
<dbReference type="EC" id="5.2.1.8" evidence="2 5"/>
<comment type="catalytic activity">
    <reaction evidence="1 5">
        <text>[protein]-peptidylproline (omega=180) = [protein]-peptidylproline (omega=0)</text>
        <dbReference type="Rhea" id="RHEA:16237"/>
        <dbReference type="Rhea" id="RHEA-COMP:10747"/>
        <dbReference type="Rhea" id="RHEA-COMP:10748"/>
        <dbReference type="ChEBI" id="CHEBI:83833"/>
        <dbReference type="ChEBI" id="CHEBI:83834"/>
        <dbReference type="EC" id="5.2.1.8"/>
    </reaction>
</comment>
<keyword evidence="9" id="KW-1185">Reference proteome</keyword>
<dbReference type="Pfam" id="PF00254">
    <property type="entry name" value="FKBP_C"/>
    <property type="match status" value="1"/>
</dbReference>
<feature type="domain" description="H15" evidence="7">
    <location>
        <begin position="7"/>
        <end position="75"/>
    </location>
</feature>
<dbReference type="PROSITE" id="PS50059">
    <property type="entry name" value="FKBP_PPIASE"/>
    <property type="match status" value="1"/>
</dbReference>
<proteinExistence type="predicted"/>
<dbReference type="SMART" id="SM00526">
    <property type="entry name" value="H15"/>
    <property type="match status" value="1"/>
</dbReference>
<evidence type="ECO:0000259" key="6">
    <source>
        <dbReference type="PROSITE" id="PS50059"/>
    </source>
</evidence>
<dbReference type="InterPro" id="IPR001179">
    <property type="entry name" value="PPIase_FKBP_dom"/>
</dbReference>
<evidence type="ECO:0000256" key="1">
    <source>
        <dbReference type="ARBA" id="ARBA00000971"/>
    </source>
</evidence>
<dbReference type="EMBL" id="CAKOGP040001147">
    <property type="protein sequence ID" value="CAJ1943841.1"/>
    <property type="molecule type" value="Genomic_DNA"/>
</dbReference>
<dbReference type="GO" id="GO:0006334">
    <property type="term" value="P:nucleosome assembly"/>
    <property type="evidence" value="ECO:0007669"/>
    <property type="project" value="InterPro"/>
</dbReference>
<reference evidence="8" key="1">
    <citation type="submission" date="2023-08" db="EMBL/GenBank/DDBJ databases">
        <authorList>
            <person name="Audoor S."/>
            <person name="Bilcke G."/>
        </authorList>
    </citation>
    <scope>NUCLEOTIDE SEQUENCE</scope>
</reference>
<dbReference type="PANTHER" id="PTHR43811:SF19">
    <property type="entry name" value="39 KDA FK506-BINDING NUCLEAR PROTEIN"/>
    <property type="match status" value="1"/>
</dbReference>
<name>A0AAD2CR96_9STRA</name>
<dbReference type="Pfam" id="PF00538">
    <property type="entry name" value="Linker_histone"/>
    <property type="match status" value="1"/>
</dbReference>
<evidence type="ECO:0000313" key="8">
    <source>
        <dbReference type="EMBL" id="CAJ1943841.1"/>
    </source>
</evidence>
<accession>A0AAD2CR96</accession>
<evidence type="ECO:0000256" key="4">
    <source>
        <dbReference type="ARBA" id="ARBA00023235"/>
    </source>
</evidence>